<proteinExistence type="predicted"/>
<dbReference type="InterPro" id="IPR037208">
    <property type="entry name" value="Spo0E-like_sf"/>
</dbReference>
<evidence type="ECO:0008006" key="3">
    <source>
        <dbReference type="Google" id="ProtNLM"/>
    </source>
</evidence>
<protein>
    <recommendedName>
        <fullName evidence="3">Spo0E like sporulation regulatory protein</fullName>
    </recommendedName>
</protein>
<dbReference type="GO" id="GO:0043937">
    <property type="term" value="P:regulation of sporulation"/>
    <property type="evidence" value="ECO:0007669"/>
    <property type="project" value="InterPro"/>
</dbReference>
<accession>A0A841PZ84</accession>
<dbReference type="EMBL" id="JACHHJ010000003">
    <property type="protein sequence ID" value="MBB6450183.1"/>
    <property type="molecule type" value="Genomic_DNA"/>
</dbReference>
<keyword evidence="2" id="KW-1185">Reference proteome</keyword>
<evidence type="ECO:0000313" key="1">
    <source>
        <dbReference type="EMBL" id="MBB6450183.1"/>
    </source>
</evidence>
<evidence type="ECO:0000313" key="2">
    <source>
        <dbReference type="Proteomes" id="UP000568839"/>
    </source>
</evidence>
<comment type="caution">
    <text evidence="1">The sequence shown here is derived from an EMBL/GenBank/DDBJ whole genome shotgun (WGS) entry which is preliminary data.</text>
</comment>
<dbReference type="InterPro" id="IPR018540">
    <property type="entry name" value="Spo0E-like"/>
</dbReference>
<reference evidence="1 2" key="1">
    <citation type="submission" date="2020-08" db="EMBL/GenBank/DDBJ databases">
        <title>Genomic Encyclopedia of Type Strains, Phase IV (KMG-IV): sequencing the most valuable type-strain genomes for metagenomic binning, comparative biology and taxonomic classification.</title>
        <authorList>
            <person name="Goeker M."/>
        </authorList>
    </citation>
    <scope>NUCLEOTIDE SEQUENCE [LARGE SCALE GENOMIC DNA]</scope>
    <source>
        <strain evidence="1 2">DSM 21769</strain>
    </source>
</reference>
<name>A0A841PZ84_9BACL</name>
<gene>
    <name evidence="1" type="ORF">HNR44_002166</name>
</gene>
<dbReference type="InterPro" id="IPR036638">
    <property type="entry name" value="HLH_DNA-bd_sf"/>
</dbReference>
<dbReference type="Gene3D" id="4.10.280.10">
    <property type="entry name" value="Helix-loop-helix DNA-binding domain"/>
    <property type="match status" value="1"/>
</dbReference>
<organism evidence="1 2">
    <name type="scientific">Geomicrobium halophilum</name>
    <dbReference type="NCBI Taxonomy" id="549000"/>
    <lineage>
        <taxon>Bacteria</taxon>
        <taxon>Bacillati</taxon>
        <taxon>Bacillota</taxon>
        <taxon>Bacilli</taxon>
        <taxon>Bacillales</taxon>
        <taxon>Geomicrobium</taxon>
    </lineage>
</organism>
<dbReference type="Proteomes" id="UP000568839">
    <property type="component" value="Unassembled WGS sequence"/>
</dbReference>
<dbReference type="Pfam" id="PF09388">
    <property type="entry name" value="SpoOE-like"/>
    <property type="match status" value="1"/>
</dbReference>
<dbReference type="SUPFAM" id="SSF140500">
    <property type="entry name" value="BAS1536-like"/>
    <property type="match status" value="1"/>
</dbReference>
<dbReference type="RefSeq" id="WP_184404242.1">
    <property type="nucleotide sequence ID" value="NZ_JACHHJ010000003.1"/>
</dbReference>
<dbReference type="AlphaFoldDB" id="A0A841PZ84"/>
<sequence length="54" mass="6287">MNFKVVYEGEEDLEQVRSKMVDAANEYGMQHPLVMYYSRQIDKMHTAQLKSSCG</sequence>
<dbReference type="GO" id="GO:0046983">
    <property type="term" value="F:protein dimerization activity"/>
    <property type="evidence" value="ECO:0007669"/>
    <property type="project" value="InterPro"/>
</dbReference>